<dbReference type="SUPFAM" id="SSF53383">
    <property type="entry name" value="PLP-dependent transferases"/>
    <property type="match status" value="1"/>
</dbReference>
<keyword evidence="1" id="KW-0808">Transferase</keyword>
<dbReference type="GO" id="GO:0008483">
    <property type="term" value="F:transaminase activity"/>
    <property type="evidence" value="ECO:0007669"/>
    <property type="project" value="UniProtKB-KW"/>
</dbReference>
<evidence type="ECO:0000313" key="2">
    <source>
        <dbReference type="Proteomes" id="UP000279227"/>
    </source>
</evidence>
<accession>A0A3S4R0W7</accession>
<reference evidence="1 2" key="1">
    <citation type="submission" date="2018-12" db="EMBL/GenBank/DDBJ databases">
        <authorList>
            <consortium name="Pathogen Informatics"/>
        </authorList>
    </citation>
    <scope>NUCLEOTIDE SEQUENCE [LARGE SCALE GENOMIC DNA]</scope>
    <source>
        <strain evidence="1 2">NCTC11432</strain>
    </source>
</reference>
<dbReference type="InterPro" id="IPR000653">
    <property type="entry name" value="DegT/StrS_aminotransferase"/>
</dbReference>
<protein>
    <submittedName>
        <fullName evidence="1">UDP-4-amino-4-deoxy-L-arabinose--oxoglutarate aminotransferase</fullName>
    </submittedName>
</protein>
<dbReference type="EMBL" id="LR134289">
    <property type="protein sequence ID" value="VEE11638.1"/>
    <property type="molecule type" value="Genomic_DNA"/>
</dbReference>
<proteinExistence type="predicted"/>
<dbReference type="InterPro" id="IPR015421">
    <property type="entry name" value="PyrdxlP-dep_Trfase_major"/>
</dbReference>
<evidence type="ECO:0000313" key="1">
    <source>
        <dbReference type="EMBL" id="VEE11638.1"/>
    </source>
</evidence>
<dbReference type="Proteomes" id="UP000279227">
    <property type="component" value="Chromosome"/>
</dbReference>
<organism evidence="1 2">
    <name type="scientific">Chryseobacterium gleum</name>
    <name type="common">Flavobacterium gleum</name>
    <dbReference type="NCBI Taxonomy" id="250"/>
    <lineage>
        <taxon>Bacteria</taxon>
        <taxon>Pseudomonadati</taxon>
        <taxon>Bacteroidota</taxon>
        <taxon>Flavobacteriia</taxon>
        <taxon>Flavobacteriales</taxon>
        <taxon>Weeksellaceae</taxon>
        <taxon>Chryseobacterium group</taxon>
        <taxon>Chryseobacterium</taxon>
    </lineage>
</organism>
<gene>
    <name evidence="1" type="ORF">NCTC11432_04899</name>
</gene>
<dbReference type="STRING" id="525257.HMPREF0204_14911"/>
<dbReference type="Gene3D" id="3.40.640.10">
    <property type="entry name" value="Type I PLP-dependent aspartate aminotransferase-like (Major domain)"/>
    <property type="match status" value="1"/>
</dbReference>
<dbReference type="AlphaFoldDB" id="A0A3S4R0W7"/>
<dbReference type="Pfam" id="PF01041">
    <property type="entry name" value="DegT_DnrJ_EryC1"/>
    <property type="match status" value="1"/>
</dbReference>
<sequence length="76" mass="8292">MKSRVWLSSPHMGGNELKYINEAFDANWIAPLGPNVDGFEKDLEKFLNEKVKVAALSSGTAALHLALVECNVGYGE</sequence>
<keyword evidence="1" id="KW-0032">Aminotransferase</keyword>
<name>A0A3S4R0W7_CHRGE</name>
<dbReference type="InterPro" id="IPR015424">
    <property type="entry name" value="PyrdxlP-dep_Trfase"/>
</dbReference>
<dbReference type="KEGG" id="cgle:NCTC11432_04899"/>